<dbReference type="EMBL" id="LWDF02000776">
    <property type="protein sequence ID" value="KAE8242718.1"/>
    <property type="molecule type" value="Genomic_DNA"/>
</dbReference>
<protein>
    <submittedName>
        <fullName evidence="1">Uncharacterized protein</fullName>
    </submittedName>
</protein>
<name>A0A8T8SLI8_9BASI</name>
<dbReference type="OrthoDB" id="5344169at2759"/>
<sequence length="77" mass="8173">MNAFVHVMYENADTAGAFTSTALIGKLGYSSSASLSPPLFAMATPSWTFISTLRHTGSDRAALKEIEQSGLVHTRPG</sequence>
<dbReference type="Proteomes" id="UP000077521">
    <property type="component" value="Unassembled WGS sequence"/>
</dbReference>
<evidence type="ECO:0000313" key="2">
    <source>
        <dbReference type="Proteomes" id="UP000077521"/>
    </source>
</evidence>
<proteinExistence type="predicted"/>
<dbReference type="AlphaFoldDB" id="A0A8T8SLI8"/>
<reference evidence="1" key="1">
    <citation type="submission" date="2016-04" db="EMBL/GenBank/DDBJ databases">
        <authorList>
            <person name="Nguyen H.D."/>
            <person name="Samba Siva P."/>
            <person name="Cullis J."/>
            <person name="Levesque C.A."/>
            <person name="Hambleton S."/>
        </authorList>
    </citation>
    <scope>NUCLEOTIDE SEQUENCE</scope>
    <source>
        <strain evidence="1">DAOMC 236416</strain>
    </source>
</reference>
<reference evidence="1" key="2">
    <citation type="journal article" date="2019" name="IMA Fungus">
        <title>Genome sequencing and comparison of five Tilletia species to identify candidate genes for the detection of regulated species infecting wheat.</title>
        <authorList>
            <person name="Nguyen H.D.T."/>
            <person name="Sultana T."/>
            <person name="Kesanakurti P."/>
            <person name="Hambleton S."/>
        </authorList>
    </citation>
    <scope>NUCLEOTIDE SEQUENCE</scope>
    <source>
        <strain evidence="1">DAOMC 236416</strain>
    </source>
</reference>
<organism evidence="1 2">
    <name type="scientific">Tilletia indica</name>
    <dbReference type="NCBI Taxonomy" id="43049"/>
    <lineage>
        <taxon>Eukaryota</taxon>
        <taxon>Fungi</taxon>
        <taxon>Dikarya</taxon>
        <taxon>Basidiomycota</taxon>
        <taxon>Ustilaginomycotina</taxon>
        <taxon>Exobasidiomycetes</taxon>
        <taxon>Tilletiales</taxon>
        <taxon>Tilletiaceae</taxon>
        <taxon>Tilletia</taxon>
    </lineage>
</organism>
<comment type="caution">
    <text evidence="1">The sequence shown here is derived from an EMBL/GenBank/DDBJ whole genome shotgun (WGS) entry which is preliminary data.</text>
</comment>
<keyword evidence="2" id="KW-1185">Reference proteome</keyword>
<gene>
    <name evidence="1" type="ORF">A4X13_0g7042</name>
</gene>
<accession>A0A8T8SLI8</accession>
<evidence type="ECO:0000313" key="1">
    <source>
        <dbReference type="EMBL" id="KAE8242718.1"/>
    </source>
</evidence>